<dbReference type="SUPFAM" id="SSF56219">
    <property type="entry name" value="DNase I-like"/>
    <property type="match status" value="1"/>
</dbReference>
<feature type="domain" description="Endonuclease/exonuclease/phosphatase" evidence="2">
    <location>
        <begin position="388"/>
        <end position="665"/>
    </location>
</feature>
<evidence type="ECO:0000313" key="4">
    <source>
        <dbReference type="Proteomes" id="UP000327000"/>
    </source>
</evidence>
<dbReference type="PANTHER" id="PTHR42834:SF1">
    <property type="entry name" value="ENDONUCLEASE_EXONUCLEASE_PHOSPHATASE FAMILY PROTEIN (AFU_ORTHOLOGUE AFUA_3G09210)"/>
    <property type="match status" value="1"/>
</dbReference>
<keyword evidence="3" id="KW-0540">Nuclease</keyword>
<organism evidence="3 4">
    <name type="scientific">Streptomyces mobaraensis</name>
    <name type="common">Streptoverticillium mobaraense</name>
    <dbReference type="NCBI Taxonomy" id="35621"/>
    <lineage>
        <taxon>Bacteria</taxon>
        <taxon>Bacillati</taxon>
        <taxon>Actinomycetota</taxon>
        <taxon>Actinomycetes</taxon>
        <taxon>Kitasatosporales</taxon>
        <taxon>Streptomycetaceae</taxon>
        <taxon>Streptomyces</taxon>
    </lineage>
</organism>
<dbReference type="GO" id="GO:0004527">
    <property type="term" value="F:exonuclease activity"/>
    <property type="evidence" value="ECO:0007669"/>
    <property type="project" value="UniProtKB-KW"/>
</dbReference>
<gene>
    <name evidence="3" type="ORF">FRZ00_18320</name>
</gene>
<dbReference type="InterPro" id="IPR036691">
    <property type="entry name" value="Endo/exonu/phosph_ase_sf"/>
</dbReference>
<comment type="caution">
    <text evidence="3">The sequence shown here is derived from an EMBL/GenBank/DDBJ whole genome shotgun (WGS) entry which is preliminary data.</text>
</comment>
<dbReference type="OrthoDB" id="1016457at2"/>
<evidence type="ECO:0000313" key="3">
    <source>
        <dbReference type="EMBL" id="KAB7843298.1"/>
    </source>
</evidence>
<keyword evidence="3" id="KW-0255">Endonuclease</keyword>
<keyword evidence="4" id="KW-1185">Reference proteome</keyword>
<feature type="compositionally biased region" description="Low complexity" evidence="1">
    <location>
        <begin position="64"/>
        <end position="73"/>
    </location>
</feature>
<dbReference type="CDD" id="cd04486">
    <property type="entry name" value="YhcR_OBF_like"/>
    <property type="match status" value="1"/>
</dbReference>
<dbReference type="Proteomes" id="UP000327000">
    <property type="component" value="Unassembled WGS sequence"/>
</dbReference>
<dbReference type="GO" id="GO:0004519">
    <property type="term" value="F:endonuclease activity"/>
    <property type="evidence" value="ECO:0007669"/>
    <property type="project" value="UniProtKB-KW"/>
</dbReference>
<dbReference type="EMBL" id="VOKX01000033">
    <property type="protein sequence ID" value="KAB7843298.1"/>
    <property type="molecule type" value="Genomic_DNA"/>
</dbReference>
<keyword evidence="3" id="KW-0378">Hydrolase</keyword>
<evidence type="ECO:0000259" key="2">
    <source>
        <dbReference type="Pfam" id="PF03372"/>
    </source>
</evidence>
<feature type="region of interest" description="Disordered" evidence="1">
    <location>
        <begin position="54"/>
        <end position="73"/>
    </location>
</feature>
<protein>
    <submittedName>
        <fullName evidence="3">Endonuclease/exonuclease/phosphatase</fullName>
    </submittedName>
</protein>
<sequence length="705" mass="74571">MSLTTDVLTPEIDARRSRCGGGTGGIPASARGHRLLFPFSTPHTSLRRLLVPSSRHLSSRARRTGPTGRTGRISSAYVTTGTLVAAALAAGLLTAPTAGAAGTTGATGADAGVRIHDIQGTTRVSPLAGKQVTEVPGVVTAVRAFGSARGFWFQDPHPDRDAATSEAVFVFTGATTPSVTVGDAVLVSATVSEYYPGGEAAGLQSVTQLTKATWTVTSSGNALPAAVELNARTLPTRYAPTSRDGHDGSIEKLRLNPNRYALDRFESLEGMRVSVKDAPVTGATSSHKDLWVTADPRHHRTARGGVLYSSYADPNAARVKISSLIPFAQRPFPVANVGDELTGTTAGPLDYDNYGGYTLQATELGTLTDRGLKRETTRRQRDGELAVATYNVENLSPKNPQEKFDRLASALVTNLAAPDIVALEEVQDDNGTTNDGTVDASATLKKLTDAVAKAGGPRYEWRQIDPVDGKDGGQPGGNIRTAFLFNPARVSFTDIAGGGSTTPVDVVRDHGRAALTASPGRVDPANAAWENSRKPLAGQFTFRGERVFVIANHFNSKGGDQGVDSRFQPPARTSEVQRGKQAAVVNAFVKRILAADRKANVIVAGDLNDYQFSPALRALTSGEVLTDQVGLLPAKERYGYVYQGNSQVLDHILTSPAMNGKVSGKAGGKASRTGRTDYDIVHINAEFADQASDHDPQVLRWAPRG</sequence>
<dbReference type="Gene3D" id="3.60.10.10">
    <property type="entry name" value="Endonuclease/exonuclease/phosphatase"/>
    <property type="match status" value="1"/>
</dbReference>
<evidence type="ECO:0000256" key="1">
    <source>
        <dbReference type="SAM" id="MobiDB-lite"/>
    </source>
</evidence>
<reference evidence="3 4" key="1">
    <citation type="journal article" date="2019" name="Microb. Cell Fact.">
        <title>Exploring novel herbicidin analogues by transcriptional regulator overexpression and MS/MS molecular networking.</title>
        <authorList>
            <person name="Shi Y."/>
            <person name="Gu R."/>
            <person name="Li Y."/>
            <person name="Wang X."/>
            <person name="Ren W."/>
            <person name="Li X."/>
            <person name="Wang L."/>
            <person name="Xie Y."/>
            <person name="Hong B."/>
        </authorList>
    </citation>
    <scope>NUCLEOTIDE SEQUENCE [LARGE SCALE GENOMIC DNA]</scope>
    <source>
        <strain evidence="3 4">US-43</strain>
    </source>
</reference>
<keyword evidence="3" id="KW-0269">Exonuclease</keyword>
<dbReference type="Pfam" id="PF03372">
    <property type="entry name" value="Exo_endo_phos"/>
    <property type="match status" value="1"/>
</dbReference>
<dbReference type="InterPro" id="IPR005135">
    <property type="entry name" value="Endo/exonuclease/phosphatase"/>
</dbReference>
<dbReference type="PANTHER" id="PTHR42834">
    <property type="entry name" value="ENDONUCLEASE/EXONUCLEASE/PHOSPHATASE FAMILY PROTEIN (AFU_ORTHOLOGUE AFUA_3G09210)"/>
    <property type="match status" value="1"/>
</dbReference>
<proteinExistence type="predicted"/>
<name>A0A5N5W787_STRMB</name>
<dbReference type="AlphaFoldDB" id="A0A5N5W787"/>
<accession>A0A5N5W787</accession>